<gene>
    <name evidence="2" type="ORF">DFA_06304</name>
</gene>
<evidence type="ECO:0008006" key="4">
    <source>
        <dbReference type="Google" id="ProtNLM"/>
    </source>
</evidence>
<name>F4PKN4_CACFS</name>
<reference evidence="3" key="1">
    <citation type="journal article" date="2011" name="Genome Res.">
        <title>Phylogeny-wide analysis of social amoeba genomes highlights ancient origins for complex intercellular communication.</title>
        <authorList>
            <person name="Heidel A.J."/>
            <person name="Lawal H.M."/>
            <person name="Felder M."/>
            <person name="Schilde C."/>
            <person name="Helps N.R."/>
            <person name="Tunggal B."/>
            <person name="Rivero F."/>
            <person name="John U."/>
            <person name="Schleicher M."/>
            <person name="Eichinger L."/>
            <person name="Platzer M."/>
            <person name="Noegel A.A."/>
            <person name="Schaap P."/>
            <person name="Gloeckner G."/>
        </authorList>
    </citation>
    <scope>NUCLEOTIDE SEQUENCE [LARGE SCALE GENOMIC DNA]</scope>
    <source>
        <strain evidence="3">SH3</strain>
    </source>
</reference>
<keyword evidence="1" id="KW-0812">Transmembrane</keyword>
<dbReference type="GeneID" id="14876087"/>
<dbReference type="Proteomes" id="UP000007797">
    <property type="component" value="Unassembled WGS sequence"/>
</dbReference>
<evidence type="ECO:0000256" key="1">
    <source>
        <dbReference type="SAM" id="Phobius"/>
    </source>
</evidence>
<dbReference type="OrthoDB" id="15595at2759"/>
<feature type="transmembrane region" description="Helical" evidence="1">
    <location>
        <begin position="191"/>
        <end position="210"/>
    </location>
</feature>
<dbReference type="AlphaFoldDB" id="F4PKN4"/>
<dbReference type="OMA" id="QPIDERW"/>
<dbReference type="STRING" id="1054147.F4PKN4"/>
<protein>
    <recommendedName>
        <fullName evidence="4">Transmembrane protein</fullName>
    </recommendedName>
</protein>
<proteinExistence type="predicted"/>
<feature type="transmembrane region" description="Helical" evidence="1">
    <location>
        <begin position="43"/>
        <end position="70"/>
    </location>
</feature>
<keyword evidence="1" id="KW-1133">Transmembrane helix</keyword>
<keyword evidence="3" id="KW-1185">Reference proteome</keyword>
<evidence type="ECO:0000313" key="3">
    <source>
        <dbReference type="Proteomes" id="UP000007797"/>
    </source>
</evidence>
<keyword evidence="1" id="KW-0472">Membrane</keyword>
<evidence type="ECO:0000313" key="2">
    <source>
        <dbReference type="EMBL" id="EGG24158.1"/>
    </source>
</evidence>
<feature type="transmembrane region" description="Helical" evidence="1">
    <location>
        <begin position="90"/>
        <end position="112"/>
    </location>
</feature>
<dbReference type="RefSeq" id="XP_004362009.1">
    <property type="nucleotide sequence ID" value="XM_004361952.1"/>
</dbReference>
<dbReference type="EMBL" id="GL883007">
    <property type="protein sequence ID" value="EGG24158.1"/>
    <property type="molecule type" value="Genomic_DNA"/>
</dbReference>
<sequence>MMLHPEETVHFELDEDMEMEVDYPERSKYGWAYNRIPLTRKQWIYLLLIQGIGSAFVNFFINLFITYIIFDKTEDAEIQFTGSLTCIFSDIMMTCFLLPFITNLLSSIMVTFDLRKGKWIQPIDERWLSHPVLRWIPTGINWKLVLKRSIIFGIFGVLIISPPTLLVVYLALKPYNDRMQIKWTFYLFKGFWTALMALFVSPFIAFILVASHNPRNTFFSNSSSSKH</sequence>
<organism evidence="2 3">
    <name type="scientific">Cavenderia fasciculata</name>
    <name type="common">Slime mold</name>
    <name type="synonym">Dictyostelium fasciculatum</name>
    <dbReference type="NCBI Taxonomy" id="261658"/>
    <lineage>
        <taxon>Eukaryota</taxon>
        <taxon>Amoebozoa</taxon>
        <taxon>Evosea</taxon>
        <taxon>Eumycetozoa</taxon>
        <taxon>Dictyostelia</taxon>
        <taxon>Acytosteliales</taxon>
        <taxon>Cavenderiaceae</taxon>
        <taxon>Cavenderia</taxon>
    </lineage>
</organism>
<dbReference type="KEGG" id="dfa:DFA_06304"/>
<accession>F4PKN4</accession>
<feature type="transmembrane region" description="Helical" evidence="1">
    <location>
        <begin position="150"/>
        <end position="171"/>
    </location>
</feature>